<sequence>MIEKDVNSMHYTASLVSFIQIRDEALARWSLYPELSSFRNYFTTQWLEGIWVNWPLFTRPAGFCTT</sequence>
<feature type="non-terminal residue" evidence="1">
    <location>
        <position position="66"/>
    </location>
</feature>
<organism evidence="1 2">
    <name type="scientific">Brachionus calyciflorus</name>
    <dbReference type="NCBI Taxonomy" id="104777"/>
    <lineage>
        <taxon>Eukaryota</taxon>
        <taxon>Metazoa</taxon>
        <taxon>Spiralia</taxon>
        <taxon>Gnathifera</taxon>
        <taxon>Rotifera</taxon>
        <taxon>Eurotatoria</taxon>
        <taxon>Monogononta</taxon>
        <taxon>Pseudotrocha</taxon>
        <taxon>Ploima</taxon>
        <taxon>Brachionidae</taxon>
        <taxon>Brachionus</taxon>
    </lineage>
</organism>
<name>A0A814MN72_9BILA</name>
<gene>
    <name evidence="1" type="ORF">OXX778_LOCUS20190</name>
</gene>
<proteinExistence type="predicted"/>
<accession>A0A814MN72</accession>
<dbReference type="OrthoDB" id="10399561at2759"/>
<dbReference type="Proteomes" id="UP000663879">
    <property type="component" value="Unassembled WGS sequence"/>
</dbReference>
<evidence type="ECO:0000313" key="1">
    <source>
        <dbReference type="EMBL" id="CAF1080943.1"/>
    </source>
</evidence>
<reference evidence="1" key="1">
    <citation type="submission" date="2021-02" db="EMBL/GenBank/DDBJ databases">
        <authorList>
            <person name="Nowell W R."/>
        </authorList>
    </citation>
    <scope>NUCLEOTIDE SEQUENCE</scope>
    <source>
        <strain evidence="1">Ploen Becks lab</strain>
    </source>
</reference>
<evidence type="ECO:0000313" key="2">
    <source>
        <dbReference type="Proteomes" id="UP000663879"/>
    </source>
</evidence>
<comment type="caution">
    <text evidence="1">The sequence shown here is derived from an EMBL/GenBank/DDBJ whole genome shotgun (WGS) entry which is preliminary data.</text>
</comment>
<dbReference type="EMBL" id="CAJNOC010006576">
    <property type="protein sequence ID" value="CAF1080943.1"/>
    <property type="molecule type" value="Genomic_DNA"/>
</dbReference>
<dbReference type="AlphaFoldDB" id="A0A814MN72"/>
<protein>
    <submittedName>
        <fullName evidence="1">Uncharacterized protein</fullName>
    </submittedName>
</protein>
<keyword evidence="2" id="KW-1185">Reference proteome</keyword>